<dbReference type="EMBL" id="JAKNAX010000167">
    <property type="protein sequence ID" value="MDE1348496.1"/>
    <property type="molecule type" value="Genomic_DNA"/>
</dbReference>
<protein>
    <submittedName>
        <fullName evidence="1">Uncharacterized protein</fullName>
    </submittedName>
</protein>
<accession>A0A9X4J212</accession>
<sequence length="81" mass="9027">MRKNRSLSSIADCPACGSALKGSLEALKLHYSEIHKRKPSEAEIFRFRAFKKKNKKNPCVVGYDSHPNEVSGGLPSLGKRR</sequence>
<dbReference type="RefSeq" id="WP_274676393.1">
    <property type="nucleotide sequence ID" value="NZ_JAKNAX010000167.1"/>
</dbReference>
<organism evidence="1 2">
    <name type="scientific">Vibrio aestuarianus</name>
    <dbReference type="NCBI Taxonomy" id="28171"/>
    <lineage>
        <taxon>Bacteria</taxon>
        <taxon>Pseudomonadati</taxon>
        <taxon>Pseudomonadota</taxon>
        <taxon>Gammaproteobacteria</taxon>
        <taxon>Vibrionales</taxon>
        <taxon>Vibrionaceae</taxon>
        <taxon>Vibrio</taxon>
    </lineage>
</organism>
<dbReference type="Proteomes" id="UP001140978">
    <property type="component" value="Unassembled WGS sequence"/>
</dbReference>
<name>A0A9X4J212_9VIBR</name>
<evidence type="ECO:0000313" key="2">
    <source>
        <dbReference type="Proteomes" id="UP001140978"/>
    </source>
</evidence>
<evidence type="ECO:0000313" key="1">
    <source>
        <dbReference type="EMBL" id="MDE1348496.1"/>
    </source>
</evidence>
<reference evidence="1" key="1">
    <citation type="submission" date="2022-02" db="EMBL/GenBank/DDBJ databases">
        <title>Emergence and expansion in Europe of a Vibrio aestuarianus clonal complex pathogenic for oysters.</title>
        <authorList>
            <person name="Mesnil A."/>
            <person name="Travers M.-A."/>
        </authorList>
    </citation>
    <scope>NUCLEOTIDE SEQUENCE</scope>
    <source>
        <strain evidence="1">19_064_15T1</strain>
    </source>
</reference>
<comment type="caution">
    <text evidence="1">The sequence shown here is derived from an EMBL/GenBank/DDBJ whole genome shotgun (WGS) entry which is preliminary data.</text>
</comment>
<dbReference type="AlphaFoldDB" id="A0A9X4J212"/>
<proteinExistence type="predicted"/>
<gene>
    <name evidence="1" type="ORF">L9X51_19255</name>
</gene>